<evidence type="ECO:0000313" key="2">
    <source>
        <dbReference type="Proteomes" id="UP001283361"/>
    </source>
</evidence>
<proteinExistence type="predicted"/>
<name>A0AAE0ZK86_9GAST</name>
<reference evidence="1" key="1">
    <citation type="journal article" date="2023" name="G3 (Bethesda)">
        <title>A reference genome for the long-term kleptoplast-retaining sea slug Elysia crispata morphotype clarki.</title>
        <authorList>
            <person name="Eastman K.E."/>
            <person name="Pendleton A.L."/>
            <person name="Shaikh M.A."/>
            <person name="Suttiyut T."/>
            <person name="Ogas R."/>
            <person name="Tomko P."/>
            <person name="Gavelis G."/>
            <person name="Widhalm J.R."/>
            <person name="Wisecaver J.H."/>
        </authorList>
    </citation>
    <scope>NUCLEOTIDE SEQUENCE</scope>
    <source>
        <strain evidence="1">ECLA1</strain>
    </source>
</reference>
<dbReference type="AlphaFoldDB" id="A0AAE0ZK86"/>
<dbReference type="Proteomes" id="UP001283361">
    <property type="component" value="Unassembled WGS sequence"/>
</dbReference>
<gene>
    <name evidence="1" type="ORF">RRG08_037855</name>
</gene>
<accession>A0AAE0ZK86</accession>
<organism evidence="1 2">
    <name type="scientific">Elysia crispata</name>
    <name type="common">lettuce slug</name>
    <dbReference type="NCBI Taxonomy" id="231223"/>
    <lineage>
        <taxon>Eukaryota</taxon>
        <taxon>Metazoa</taxon>
        <taxon>Spiralia</taxon>
        <taxon>Lophotrochozoa</taxon>
        <taxon>Mollusca</taxon>
        <taxon>Gastropoda</taxon>
        <taxon>Heterobranchia</taxon>
        <taxon>Euthyneura</taxon>
        <taxon>Panpulmonata</taxon>
        <taxon>Sacoglossa</taxon>
        <taxon>Placobranchoidea</taxon>
        <taxon>Plakobranchidae</taxon>
        <taxon>Elysia</taxon>
    </lineage>
</organism>
<keyword evidence="2" id="KW-1185">Reference proteome</keyword>
<dbReference type="EMBL" id="JAWDGP010003792">
    <property type="protein sequence ID" value="KAK3770662.1"/>
    <property type="molecule type" value="Genomic_DNA"/>
</dbReference>
<protein>
    <submittedName>
        <fullName evidence="1">Uncharacterized protein</fullName>
    </submittedName>
</protein>
<sequence>MPGLETPLDKWCSELFYVEETGEFLPKRAAINHRYQQHSSPSVYQRIDFRPKINRRRLYRLIHFLAHAFTSVHKIVPKSARESARGDMVGKGSDSGEMISTSAERNMNLKHLGSESRNWFDEHDTRHDVTGWPRDYTFHSRQIAPRYKYMIGSRRRPRGLQNEAGDLIESGMSYLSYLKTSVQPRRCEYTTPDSFAPSSCRQNTWSSSSHIFSARESGKSKKILTPGTVLFYCGSQDDRDPEAKRLHLFLKRHRTCDHQTVFNMETSFFDAAPNSGNSKRSMLMTVKHTGALEVGASRSSFPPHQRFGEGWTNKQNHRGLLIPESTRGQSQENNVTVTFLRGEYKLFCETVTLQA</sequence>
<evidence type="ECO:0000313" key="1">
    <source>
        <dbReference type="EMBL" id="KAK3770662.1"/>
    </source>
</evidence>
<comment type="caution">
    <text evidence="1">The sequence shown here is derived from an EMBL/GenBank/DDBJ whole genome shotgun (WGS) entry which is preliminary data.</text>
</comment>